<dbReference type="RefSeq" id="XP_028477071.1">
    <property type="nucleotide sequence ID" value="XM_028622179.1"/>
</dbReference>
<sequence>MKTPLVALTAVLVTLAAASPVEIRDGRVPSQIRPGSNANLCLSAVGCIGPGTEVELQPCSQTAGTKNIWLIVNWTTTVQLNGTDLCLDLSGTCSYIPSTFYHLPSASGWKAANGQVATLATCKTYPATSPGQNWLWDQGRFRLGAADTYCLDNRDGKGQVIQIWECNPSMTGNPNQVWTSMSMY</sequence>
<dbReference type="Gene3D" id="2.80.10.50">
    <property type="match status" value="1"/>
</dbReference>
<evidence type="ECO:0000259" key="2">
    <source>
        <dbReference type="SMART" id="SM00458"/>
    </source>
</evidence>
<feature type="domain" description="Ricin B lectin" evidence="2">
    <location>
        <begin position="29"/>
        <end position="181"/>
    </location>
</feature>
<evidence type="ECO:0000313" key="4">
    <source>
        <dbReference type="Proteomes" id="UP000279236"/>
    </source>
</evidence>
<feature type="signal peptide" evidence="1">
    <location>
        <begin position="1"/>
        <end position="18"/>
    </location>
</feature>
<gene>
    <name evidence="3" type="ORF">EHS24_006776</name>
</gene>
<dbReference type="Proteomes" id="UP000279236">
    <property type="component" value="Unassembled WGS sequence"/>
</dbReference>
<dbReference type="SUPFAM" id="SSF50370">
    <property type="entry name" value="Ricin B-like lectins"/>
    <property type="match status" value="1"/>
</dbReference>
<comment type="caution">
    <text evidence="3">The sequence shown here is derived from an EMBL/GenBank/DDBJ whole genome shotgun (WGS) entry which is preliminary data.</text>
</comment>
<dbReference type="Pfam" id="PF00652">
    <property type="entry name" value="Ricin_B_lectin"/>
    <property type="match status" value="1"/>
</dbReference>
<dbReference type="SMART" id="SM00458">
    <property type="entry name" value="RICIN"/>
    <property type="match status" value="1"/>
</dbReference>
<keyword evidence="4" id="KW-1185">Reference proteome</keyword>
<dbReference type="PROSITE" id="PS50231">
    <property type="entry name" value="RICIN_B_LECTIN"/>
    <property type="match status" value="1"/>
</dbReference>
<dbReference type="AlphaFoldDB" id="A0A427XW74"/>
<protein>
    <recommendedName>
        <fullName evidence="2">Ricin B lectin domain-containing protein</fullName>
    </recommendedName>
</protein>
<dbReference type="InterPro" id="IPR000772">
    <property type="entry name" value="Ricin_B_lectin"/>
</dbReference>
<accession>A0A427XW74</accession>
<name>A0A427XW74_9TREE</name>
<reference evidence="3 4" key="1">
    <citation type="submission" date="2018-11" db="EMBL/GenBank/DDBJ databases">
        <title>Genome sequence of Apiotrichum porosum DSM 27194.</title>
        <authorList>
            <person name="Aliyu H."/>
            <person name="Gorte O."/>
            <person name="Ochsenreither K."/>
        </authorList>
    </citation>
    <scope>NUCLEOTIDE SEQUENCE [LARGE SCALE GENOMIC DNA]</scope>
    <source>
        <strain evidence="3 4">DSM 27194</strain>
    </source>
</reference>
<dbReference type="InterPro" id="IPR035992">
    <property type="entry name" value="Ricin_B-like_lectins"/>
</dbReference>
<feature type="chain" id="PRO_5019449475" description="Ricin B lectin domain-containing protein" evidence="1">
    <location>
        <begin position="19"/>
        <end position="184"/>
    </location>
</feature>
<evidence type="ECO:0000256" key="1">
    <source>
        <dbReference type="SAM" id="SignalP"/>
    </source>
</evidence>
<organism evidence="3 4">
    <name type="scientific">Apiotrichum porosum</name>
    <dbReference type="NCBI Taxonomy" id="105984"/>
    <lineage>
        <taxon>Eukaryota</taxon>
        <taxon>Fungi</taxon>
        <taxon>Dikarya</taxon>
        <taxon>Basidiomycota</taxon>
        <taxon>Agaricomycotina</taxon>
        <taxon>Tremellomycetes</taxon>
        <taxon>Trichosporonales</taxon>
        <taxon>Trichosporonaceae</taxon>
        <taxon>Apiotrichum</taxon>
    </lineage>
</organism>
<keyword evidence="1" id="KW-0732">Signal</keyword>
<dbReference type="GeneID" id="39591319"/>
<evidence type="ECO:0000313" key="3">
    <source>
        <dbReference type="EMBL" id="RSH83119.1"/>
    </source>
</evidence>
<dbReference type="EMBL" id="RSCE01000004">
    <property type="protein sequence ID" value="RSH83119.1"/>
    <property type="molecule type" value="Genomic_DNA"/>
</dbReference>
<proteinExistence type="predicted"/>